<dbReference type="HAMAP" id="MF_01477">
    <property type="entry name" value="Iojap_RsfS"/>
    <property type="match status" value="1"/>
</dbReference>
<proteinExistence type="inferred from homology"/>
<dbReference type="Gene3D" id="3.30.460.10">
    <property type="entry name" value="Beta Polymerase, domain 2"/>
    <property type="match status" value="1"/>
</dbReference>
<dbReference type="AlphaFoldDB" id="A0A3E3DZI9"/>
<dbReference type="GO" id="GO:0090071">
    <property type="term" value="P:negative regulation of ribosome biogenesis"/>
    <property type="evidence" value="ECO:0007669"/>
    <property type="project" value="UniProtKB-UniRule"/>
</dbReference>
<comment type="function">
    <text evidence="2">Functions as a ribosomal silencing factor. Interacts with ribosomal protein uL14 (rplN), blocking formation of intersubunit bridge B8. Prevents association of the 30S and 50S ribosomal subunits and the formation of functional ribosomes, thus repressing translation.</text>
</comment>
<dbReference type="InterPro" id="IPR043519">
    <property type="entry name" value="NT_sf"/>
</dbReference>
<evidence type="ECO:0000313" key="3">
    <source>
        <dbReference type="EMBL" id="RGD74653.1"/>
    </source>
</evidence>
<sequence length="112" mass="13034">MNYKEKTQFFIDLLEEKKLTNIYAVDVTDLTAEANTFIIATAGSDRQAKSVCEFIEEKAEEEGLYTSGKEGVELSKWILLDYGDIVIHIFLKDERDFYNLERLWQDGKIIKE</sequence>
<dbReference type="SUPFAM" id="SSF81301">
    <property type="entry name" value="Nucleotidyltransferase"/>
    <property type="match status" value="1"/>
</dbReference>
<dbReference type="PANTHER" id="PTHR21043">
    <property type="entry name" value="IOJAP SUPERFAMILY ORTHOLOG"/>
    <property type="match status" value="1"/>
</dbReference>
<comment type="subcellular location">
    <subcellularLocation>
        <location evidence="2">Cytoplasm</location>
    </subcellularLocation>
</comment>
<dbReference type="GO" id="GO:0017148">
    <property type="term" value="P:negative regulation of translation"/>
    <property type="evidence" value="ECO:0007669"/>
    <property type="project" value="UniProtKB-UniRule"/>
</dbReference>
<dbReference type="EMBL" id="QUSM01000003">
    <property type="protein sequence ID" value="RGD74653.1"/>
    <property type="molecule type" value="Genomic_DNA"/>
</dbReference>
<dbReference type="GO" id="GO:0005737">
    <property type="term" value="C:cytoplasm"/>
    <property type="evidence" value="ECO:0007669"/>
    <property type="project" value="UniProtKB-SubCell"/>
</dbReference>
<protein>
    <recommendedName>
        <fullName evidence="2">Ribosomal silencing factor RsfS</fullName>
    </recommendedName>
</protein>
<dbReference type="Proteomes" id="UP000261212">
    <property type="component" value="Unassembled WGS sequence"/>
</dbReference>
<evidence type="ECO:0000256" key="2">
    <source>
        <dbReference type="HAMAP-Rule" id="MF_01477"/>
    </source>
</evidence>
<reference evidence="3 4" key="1">
    <citation type="submission" date="2018-08" db="EMBL/GenBank/DDBJ databases">
        <title>A genome reference for cultivated species of the human gut microbiota.</title>
        <authorList>
            <person name="Zou Y."/>
            <person name="Xue W."/>
            <person name="Luo G."/>
        </authorList>
    </citation>
    <scope>NUCLEOTIDE SEQUENCE [LARGE SCALE GENOMIC DNA]</scope>
    <source>
        <strain evidence="3 4">AM25-6</strain>
    </source>
</reference>
<dbReference type="PANTHER" id="PTHR21043:SF0">
    <property type="entry name" value="MITOCHONDRIAL ASSEMBLY OF RIBOSOMAL LARGE SUBUNIT PROTEIN 1"/>
    <property type="match status" value="1"/>
</dbReference>
<organism evidence="3 4">
    <name type="scientific">Anaerofustis stercorihominis</name>
    <dbReference type="NCBI Taxonomy" id="214853"/>
    <lineage>
        <taxon>Bacteria</taxon>
        <taxon>Bacillati</taxon>
        <taxon>Bacillota</taxon>
        <taxon>Clostridia</taxon>
        <taxon>Eubacteriales</taxon>
        <taxon>Eubacteriaceae</taxon>
        <taxon>Anaerofustis</taxon>
    </lineage>
</organism>
<keyword evidence="2" id="KW-0678">Repressor</keyword>
<dbReference type="NCBIfam" id="TIGR00090">
    <property type="entry name" value="rsfS_iojap_ybeB"/>
    <property type="match status" value="1"/>
</dbReference>
<dbReference type="GO" id="GO:0043023">
    <property type="term" value="F:ribosomal large subunit binding"/>
    <property type="evidence" value="ECO:0007669"/>
    <property type="project" value="TreeGrafter"/>
</dbReference>
<keyword evidence="2" id="KW-0810">Translation regulation</keyword>
<accession>A0A3E3DZI9</accession>
<dbReference type="InterPro" id="IPR004394">
    <property type="entry name" value="Iojap/RsfS/C7orf30"/>
</dbReference>
<name>A0A3E3DZI9_9FIRM</name>
<evidence type="ECO:0000313" key="4">
    <source>
        <dbReference type="Proteomes" id="UP000261212"/>
    </source>
</evidence>
<dbReference type="GO" id="GO:0042256">
    <property type="term" value="P:cytosolic ribosome assembly"/>
    <property type="evidence" value="ECO:0007669"/>
    <property type="project" value="UniProtKB-UniRule"/>
</dbReference>
<evidence type="ECO:0000256" key="1">
    <source>
        <dbReference type="ARBA" id="ARBA00010574"/>
    </source>
</evidence>
<dbReference type="RefSeq" id="WP_007048833.1">
    <property type="nucleotide sequence ID" value="NZ_CABKNJ010000005.1"/>
</dbReference>
<gene>
    <name evidence="2 3" type="primary">rsfS</name>
    <name evidence="3" type="ORF">DW687_07810</name>
</gene>
<dbReference type="Pfam" id="PF02410">
    <property type="entry name" value="RsfS"/>
    <property type="match status" value="1"/>
</dbReference>
<comment type="subunit">
    <text evidence="2">Interacts with ribosomal protein uL14 (rplN).</text>
</comment>
<comment type="caution">
    <text evidence="3">The sequence shown here is derived from an EMBL/GenBank/DDBJ whole genome shotgun (WGS) entry which is preliminary data.</text>
</comment>
<keyword evidence="2" id="KW-0963">Cytoplasm</keyword>
<comment type="similarity">
    <text evidence="1 2">Belongs to the Iojap/RsfS family.</text>
</comment>
<dbReference type="GeneID" id="97999336"/>